<protein>
    <submittedName>
        <fullName evidence="2">Alanine racemase</fullName>
    </submittedName>
</protein>
<dbReference type="Proteomes" id="UP000282388">
    <property type="component" value="Unassembled WGS sequence"/>
</dbReference>
<proteinExistence type="predicted"/>
<keyword evidence="3" id="KW-1185">Reference proteome</keyword>
<organism evidence="2 3">
    <name type="scientific">Acinetobacter tianfuensis</name>
    <dbReference type="NCBI Taxonomy" id="2419603"/>
    <lineage>
        <taxon>Bacteria</taxon>
        <taxon>Pseudomonadati</taxon>
        <taxon>Pseudomonadota</taxon>
        <taxon>Gammaproteobacteria</taxon>
        <taxon>Moraxellales</taxon>
        <taxon>Moraxellaceae</taxon>
        <taxon>Acinetobacter</taxon>
    </lineage>
</organism>
<dbReference type="InterPro" id="IPR029066">
    <property type="entry name" value="PLP-binding_barrel"/>
</dbReference>
<dbReference type="RefSeq" id="WP_120401606.1">
    <property type="nucleotide sequence ID" value="NZ_RAXV01000005.1"/>
</dbReference>
<dbReference type="Pfam" id="PF01168">
    <property type="entry name" value="Ala_racemase_N"/>
    <property type="match status" value="1"/>
</dbReference>
<evidence type="ECO:0000313" key="3">
    <source>
        <dbReference type="Proteomes" id="UP000282388"/>
    </source>
</evidence>
<dbReference type="AlphaFoldDB" id="A0A3A8EWL7"/>
<dbReference type="GO" id="GO:0008721">
    <property type="term" value="F:D-serine ammonia-lyase activity"/>
    <property type="evidence" value="ECO:0007669"/>
    <property type="project" value="TreeGrafter"/>
</dbReference>
<dbReference type="InterPro" id="IPR051466">
    <property type="entry name" value="D-amino_acid_metab_enzyme"/>
</dbReference>
<dbReference type="SUPFAM" id="SSF51419">
    <property type="entry name" value="PLP-binding barrel"/>
    <property type="match status" value="1"/>
</dbReference>
<dbReference type="GO" id="GO:0036088">
    <property type="term" value="P:D-serine catabolic process"/>
    <property type="evidence" value="ECO:0007669"/>
    <property type="project" value="TreeGrafter"/>
</dbReference>
<sequence>MQEAYFQNLNQALKQQGNGMPQLVIDVQRFEANFDWLKQHWPKGLKPRLAVKSLACAELLHRAAQGLDTQAFMLFHMPHLQEVFALFPAADILFGKPMPIQALKSLDAAALQYVPKVQWLIDSTARLEQYLAFAQQHQLQLRINLEINIGMRRGGFAEADPFKAALAFIRLHPQQFKLSGLMGYDAHVQKMPKPFFCADKIYQQSQQRYQQFIQAVADVFPEMDLHELTLNGAGSPTLLAHLDETVCNDLTLGSMLLKPHDFAIDSLADQQSALWIAAPVLKVIEQVQLPELDWLAPLMQQKAVFIYGGYWRGVCVYPAGAKPHVLYGRSSNQEMLQLPKHSRIAADDYVFIQPSQSESIIPQFAQLWLYDKGQLRAYPTFRE</sequence>
<dbReference type="PANTHER" id="PTHR28004:SF2">
    <property type="entry name" value="D-SERINE DEHYDRATASE"/>
    <property type="match status" value="1"/>
</dbReference>
<name>A0A3A8EWL7_9GAMM</name>
<evidence type="ECO:0000313" key="2">
    <source>
        <dbReference type="EMBL" id="RKG33271.1"/>
    </source>
</evidence>
<comment type="caution">
    <text evidence="2">The sequence shown here is derived from an EMBL/GenBank/DDBJ whole genome shotgun (WGS) entry which is preliminary data.</text>
</comment>
<reference evidence="2 3" key="1">
    <citation type="submission" date="2018-09" db="EMBL/GenBank/DDBJ databases">
        <title>The draft genome of Acinetobacter spp. strains.</title>
        <authorList>
            <person name="Qin J."/>
            <person name="Feng Y."/>
            <person name="Zong Z."/>
        </authorList>
    </citation>
    <scope>NUCLEOTIDE SEQUENCE [LARGE SCALE GENOMIC DNA]</scope>
    <source>
        <strain evidence="2 3">WCHAc060012</strain>
    </source>
</reference>
<evidence type="ECO:0000259" key="1">
    <source>
        <dbReference type="Pfam" id="PF01168"/>
    </source>
</evidence>
<dbReference type="OrthoDB" id="339576at2"/>
<dbReference type="Gene3D" id="3.20.20.10">
    <property type="entry name" value="Alanine racemase"/>
    <property type="match status" value="1"/>
</dbReference>
<dbReference type="EMBL" id="RAXV01000005">
    <property type="protein sequence ID" value="RKG33271.1"/>
    <property type="molecule type" value="Genomic_DNA"/>
</dbReference>
<dbReference type="PANTHER" id="PTHR28004">
    <property type="entry name" value="ZGC:162816-RELATED"/>
    <property type="match status" value="1"/>
</dbReference>
<accession>A0A3A8EWL7</accession>
<feature type="domain" description="Alanine racemase N-terminal" evidence="1">
    <location>
        <begin position="25"/>
        <end position="256"/>
    </location>
</feature>
<gene>
    <name evidence="2" type="ORF">D7V32_03865</name>
</gene>
<dbReference type="InterPro" id="IPR001608">
    <property type="entry name" value="Ala_racemase_N"/>
</dbReference>